<feature type="domain" description="VWFC" evidence="5">
    <location>
        <begin position="70"/>
        <end position="129"/>
    </location>
</feature>
<gene>
    <name evidence="7" type="ORF">EB796_010888</name>
</gene>
<dbReference type="Gene3D" id="6.20.200.20">
    <property type="match status" value="5"/>
</dbReference>
<feature type="domain" description="VWFC" evidence="5">
    <location>
        <begin position="129"/>
        <end position="190"/>
    </location>
</feature>
<evidence type="ECO:0000256" key="4">
    <source>
        <dbReference type="ARBA" id="ARBA00022737"/>
    </source>
</evidence>
<evidence type="ECO:0000259" key="6">
    <source>
        <dbReference type="PROSITE" id="PS51233"/>
    </source>
</evidence>
<dbReference type="InterPro" id="IPR001846">
    <property type="entry name" value="VWF_type-D"/>
</dbReference>
<organism evidence="7 8">
    <name type="scientific">Bugula neritina</name>
    <name type="common">Brown bryozoan</name>
    <name type="synonym">Sertularia neritina</name>
    <dbReference type="NCBI Taxonomy" id="10212"/>
    <lineage>
        <taxon>Eukaryota</taxon>
        <taxon>Metazoa</taxon>
        <taxon>Spiralia</taxon>
        <taxon>Lophotrochozoa</taxon>
        <taxon>Bryozoa</taxon>
        <taxon>Gymnolaemata</taxon>
        <taxon>Cheilostomatida</taxon>
        <taxon>Flustrina</taxon>
        <taxon>Buguloidea</taxon>
        <taxon>Bugulidae</taxon>
        <taxon>Bugula</taxon>
    </lineage>
</organism>
<evidence type="ECO:0000313" key="8">
    <source>
        <dbReference type="Proteomes" id="UP000593567"/>
    </source>
</evidence>
<keyword evidence="3" id="KW-0732">Signal</keyword>
<proteinExistence type="predicted"/>
<dbReference type="PANTHER" id="PTHR46698:SF4">
    <property type="entry name" value="CROSSVEINLESS 2"/>
    <property type="match status" value="1"/>
</dbReference>
<evidence type="ECO:0000259" key="5">
    <source>
        <dbReference type="PROSITE" id="PS50184"/>
    </source>
</evidence>
<dbReference type="PROSITE" id="PS01208">
    <property type="entry name" value="VWFC_1"/>
    <property type="match status" value="3"/>
</dbReference>
<name>A0A7J7JWQ5_BUGNE</name>
<dbReference type="GO" id="GO:0005576">
    <property type="term" value="C:extracellular region"/>
    <property type="evidence" value="ECO:0007669"/>
    <property type="project" value="UniProtKB-SubCell"/>
</dbReference>
<keyword evidence="8" id="KW-1185">Reference proteome</keyword>
<dbReference type="SMART" id="SM00214">
    <property type="entry name" value="VWC"/>
    <property type="match status" value="5"/>
</dbReference>
<comment type="subcellular location">
    <subcellularLocation>
        <location evidence="1">Secreted</location>
    </subcellularLocation>
</comment>
<dbReference type="InterPro" id="IPR052424">
    <property type="entry name" value="Kielin_Chordin-BMP_Reg"/>
</dbReference>
<reference evidence="7" key="1">
    <citation type="submission" date="2020-06" db="EMBL/GenBank/DDBJ databases">
        <title>Draft genome of Bugula neritina, a colonial animal packing powerful symbionts and potential medicines.</title>
        <authorList>
            <person name="Rayko M."/>
        </authorList>
    </citation>
    <scope>NUCLEOTIDE SEQUENCE [LARGE SCALE GENOMIC DNA]</scope>
    <source>
        <strain evidence="7">Kwan_BN1</strain>
    </source>
</reference>
<evidence type="ECO:0000256" key="1">
    <source>
        <dbReference type="ARBA" id="ARBA00004613"/>
    </source>
</evidence>
<dbReference type="Pfam" id="PF23334">
    <property type="entry name" value="VWC2L_2nd"/>
    <property type="match status" value="1"/>
</dbReference>
<dbReference type="Pfam" id="PF08742">
    <property type="entry name" value="C8"/>
    <property type="match status" value="1"/>
</dbReference>
<dbReference type="EMBL" id="VXIV02001670">
    <property type="protein sequence ID" value="KAF6030812.1"/>
    <property type="molecule type" value="Genomic_DNA"/>
</dbReference>
<evidence type="ECO:0000256" key="3">
    <source>
        <dbReference type="ARBA" id="ARBA00022729"/>
    </source>
</evidence>
<dbReference type="SMART" id="SM00832">
    <property type="entry name" value="C8"/>
    <property type="match status" value="1"/>
</dbReference>
<dbReference type="SMART" id="SM00216">
    <property type="entry name" value="VWD"/>
    <property type="match status" value="1"/>
</dbReference>
<protein>
    <submittedName>
        <fullName evidence="7">BMPER</fullName>
    </submittedName>
</protein>
<dbReference type="InterPro" id="IPR014853">
    <property type="entry name" value="VWF/SSPO/ZAN-like_Cys-rich_dom"/>
</dbReference>
<dbReference type="Pfam" id="PF00093">
    <property type="entry name" value="VWC"/>
    <property type="match status" value="3"/>
</dbReference>
<dbReference type="Pfam" id="PF00094">
    <property type="entry name" value="VWD"/>
    <property type="match status" value="1"/>
</dbReference>
<comment type="caution">
    <text evidence="7">The sequence shown here is derived from an EMBL/GenBank/DDBJ whole genome shotgun (WGS) entry which is preliminary data.</text>
</comment>
<dbReference type="PANTHER" id="PTHR46698">
    <property type="entry name" value="CROSSVEINLESS 2"/>
    <property type="match status" value="1"/>
</dbReference>
<dbReference type="SUPFAM" id="SSF57603">
    <property type="entry name" value="FnI-like domain"/>
    <property type="match status" value="5"/>
</dbReference>
<keyword evidence="4" id="KW-0677">Repeat</keyword>
<accession>A0A7J7JWQ5</accession>
<evidence type="ECO:0000313" key="7">
    <source>
        <dbReference type="EMBL" id="KAF6030812.1"/>
    </source>
</evidence>
<dbReference type="PROSITE" id="PS51233">
    <property type="entry name" value="VWFD"/>
    <property type="match status" value="1"/>
</dbReference>
<dbReference type="AlphaFoldDB" id="A0A7J7JWQ5"/>
<evidence type="ECO:0000256" key="2">
    <source>
        <dbReference type="ARBA" id="ARBA00022525"/>
    </source>
</evidence>
<sequence length="615" mass="68427">MLAAGEEQKCSNEGERVDLDFIEAVDPCMHCYCKNGVVKCGKAECPSLEGCHVIPYQYGTAASSCCATCNGCKEDGISYKNGALWGDKTNPCIVKECKAGVITATSALCPVPQCENPVKLEGECCPSCPTCEVKGTEYKEGDTFTPLDDKCVTCSCQNGTSNCLKKACPVLNCHADKIVHLDGECCPKCSGTRKVFLVPGMCLFQHTMVKNGKTSKVDECTNCTCKEGTMSCTRETCPILNCTSDSHVYTDPTSCCPTCRPSSLYKQCEYEGNTYQHGSSWLVQCVHCTCSDGIITCNKQSCDAEQYCPLDTHQLKFTDGECCPTCVERDGMCTVFGDPHYVTFDKKIYDFQGTCKYMLAKDCHSKQFAIYVQNFDRYNMPGAWTKSVTLLIGDTKIGLRKNGKVKINKSLVSLPFSKVGHFNVKYEKENIVVEASFGLKVIWNTESYLELHLSAAFKGKTCGMCGNFNGQPSDDFIGKEKILHPTAIEFAKSWQHGRQDVCSVGVTQQEVQAKCQNNFSKWRRAHQECTILKSMALKDCRKKISVDPYYKSCVTDSCNCPRHRKCTCDVVTAYVRECERSGFYNTEAPLNYSCSRQRRRILQRKTKNLLLEDES</sequence>
<dbReference type="InterPro" id="IPR001007">
    <property type="entry name" value="VWF_dom"/>
</dbReference>
<feature type="domain" description="VWFD" evidence="6">
    <location>
        <begin position="331"/>
        <end position="503"/>
    </location>
</feature>
<dbReference type="PROSITE" id="PS50184">
    <property type="entry name" value="VWFC_2"/>
    <property type="match status" value="4"/>
</dbReference>
<dbReference type="OrthoDB" id="6019304at2759"/>
<feature type="domain" description="VWFC" evidence="5">
    <location>
        <begin position="266"/>
        <end position="327"/>
    </location>
</feature>
<keyword evidence="2" id="KW-0964">Secreted</keyword>
<feature type="domain" description="VWFC" evidence="5">
    <location>
        <begin position="200"/>
        <end position="260"/>
    </location>
</feature>
<dbReference type="Proteomes" id="UP000593567">
    <property type="component" value="Unassembled WGS sequence"/>
</dbReference>
<dbReference type="SMART" id="SM00215">
    <property type="entry name" value="VWC_out"/>
    <property type="match status" value="3"/>
</dbReference>